<sequence length="61" mass="7409">MRFLLFPRTHNHQEYIQFLPEHSHYSLFSAGLFFCLLMICTGIWRDMAVREHGHIAHHNHY</sequence>
<keyword evidence="1" id="KW-0812">Transmembrane</keyword>
<dbReference type="AlphaFoldDB" id="A0A5I2XF61"/>
<dbReference type="EMBL" id="DAAMHR010000009">
    <property type="protein sequence ID" value="HAC6704084.1"/>
    <property type="molecule type" value="Genomic_DNA"/>
</dbReference>
<gene>
    <name evidence="3" type="ORF">D6L08_02665</name>
    <name evidence="2" type="ORF">DMA59_02470</name>
    <name evidence="4" type="ORF">G0D15_14805</name>
</gene>
<reference evidence="4" key="1">
    <citation type="journal article" date="2018" name="Genome Biol.">
        <title>SKESA: strategic k-mer extension for scrupulous assemblies.</title>
        <authorList>
            <person name="Souvorov A."/>
            <person name="Agarwala R."/>
            <person name="Lipman D.J."/>
        </authorList>
    </citation>
    <scope>NUCLEOTIDE SEQUENCE</scope>
    <source>
        <strain evidence="4">M274</strain>
    </source>
</reference>
<name>A0A5I2XF61_SALPO</name>
<reference evidence="2" key="2">
    <citation type="submission" date="2018-05" db="EMBL/GenBank/DDBJ databases">
        <authorList>
            <person name="Ashton P.M."/>
            <person name="Dallman T."/>
            <person name="Nair S."/>
            <person name="De Pinna E."/>
            <person name="Peters T."/>
            <person name="Grant K."/>
        </authorList>
    </citation>
    <scope>NUCLEOTIDE SEQUENCE</scope>
    <source>
        <strain evidence="3">319658</strain>
        <strain evidence="2">381328</strain>
    </source>
</reference>
<evidence type="ECO:0000256" key="1">
    <source>
        <dbReference type="SAM" id="Phobius"/>
    </source>
</evidence>
<evidence type="ECO:0000313" key="4">
    <source>
        <dbReference type="EMBL" id="HAC6704084.1"/>
    </source>
</evidence>
<organism evidence="2">
    <name type="scientific">Salmonella potsdam</name>
    <dbReference type="NCBI Taxonomy" id="597"/>
    <lineage>
        <taxon>Bacteria</taxon>
        <taxon>Pseudomonadati</taxon>
        <taxon>Pseudomonadota</taxon>
        <taxon>Gammaproteobacteria</taxon>
        <taxon>Enterobacterales</taxon>
        <taxon>Enterobacteriaceae</taxon>
        <taxon>Salmonella</taxon>
    </lineage>
</organism>
<evidence type="ECO:0000313" key="3">
    <source>
        <dbReference type="EMBL" id="EBY7657892.1"/>
    </source>
</evidence>
<reference evidence="4" key="3">
    <citation type="submission" date="2018-07" db="EMBL/GenBank/DDBJ databases">
        <authorList>
            <consortium name="NCBI Pathogen Detection Project"/>
        </authorList>
    </citation>
    <scope>NUCLEOTIDE SEQUENCE</scope>
    <source>
        <strain evidence="4">M274</strain>
    </source>
</reference>
<keyword evidence="1" id="KW-1133">Transmembrane helix</keyword>
<evidence type="ECO:0000313" key="2">
    <source>
        <dbReference type="EMBL" id="EBQ9424514.1"/>
    </source>
</evidence>
<protein>
    <submittedName>
        <fullName evidence="2">Uncharacterized protein</fullName>
    </submittedName>
</protein>
<dbReference type="EMBL" id="AAHPAB010000002">
    <property type="protein sequence ID" value="EBY7657892.1"/>
    <property type="molecule type" value="Genomic_DNA"/>
</dbReference>
<comment type="caution">
    <text evidence="2">The sequence shown here is derived from an EMBL/GenBank/DDBJ whole genome shotgun (WGS) entry which is preliminary data.</text>
</comment>
<dbReference type="EMBL" id="AAGQQJ010000002">
    <property type="protein sequence ID" value="EBQ9424514.1"/>
    <property type="molecule type" value="Genomic_DNA"/>
</dbReference>
<feature type="transmembrane region" description="Helical" evidence="1">
    <location>
        <begin position="25"/>
        <end position="44"/>
    </location>
</feature>
<keyword evidence="1" id="KW-0472">Membrane</keyword>
<accession>A0A5I2XF61</accession>
<proteinExistence type="predicted"/>